<organism evidence="3 4">
    <name type="scientific">Coprinopsis marcescibilis</name>
    <name type="common">Agaric fungus</name>
    <name type="synonym">Psathyrella marcescibilis</name>
    <dbReference type="NCBI Taxonomy" id="230819"/>
    <lineage>
        <taxon>Eukaryota</taxon>
        <taxon>Fungi</taxon>
        <taxon>Dikarya</taxon>
        <taxon>Basidiomycota</taxon>
        <taxon>Agaricomycotina</taxon>
        <taxon>Agaricomycetes</taxon>
        <taxon>Agaricomycetidae</taxon>
        <taxon>Agaricales</taxon>
        <taxon>Agaricineae</taxon>
        <taxon>Psathyrellaceae</taxon>
        <taxon>Coprinopsis</taxon>
    </lineage>
</organism>
<proteinExistence type="predicted"/>
<name>A0A5C3KHS2_COPMA</name>
<dbReference type="Proteomes" id="UP000307440">
    <property type="component" value="Unassembled WGS sequence"/>
</dbReference>
<evidence type="ECO:0000256" key="1">
    <source>
        <dbReference type="SAM" id="MobiDB-lite"/>
    </source>
</evidence>
<evidence type="ECO:0000313" key="4">
    <source>
        <dbReference type="Proteomes" id="UP000307440"/>
    </source>
</evidence>
<feature type="signal peptide" evidence="2">
    <location>
        <begin position="1"/>
        <end position="17"/>
    </location>
</feature>
<feature type="region of interest" description="Disordered" evidence="1">
    <location>
        <begin position="79"/>
        <end position="100"/>
    </location>
</feature>
<dbReference type="AlphaFoldDB" id="A0A5C3KHS2"/>
<reference evidence="3 4" key="1">
    <citation type="journal article" date="2019" name="Nat. Ecol. Evol.">
        <title>Megaphylogeny resolves global patterns of mushroom evolution.</title>
        <authorList>
            <person name="Varga T."/>
            <person name="Krizsan K."/>
            <person name="Foldi C."/>
            <person name="Dima B."/>
            <person name="Sanchez-Garcia M."/>
            <person name="Sanchez-Ramirez S."/>
            <person name="Szollosi G.J."/>
            <person name="Szarkandi J.G."/>
            <person name="Papp V."/>
            <person name="Albert L."/>
            <person name="Andreopoulos W."/>
            <person name="Angelini C."/>
            <person name="Antonin V."/>
            <person name="Barry K.W."/>
            <person name="Bougher N.L."/>
            <person name="Buchanan P."/>
            <person name="Buyck B."/>
            <person name="Bense V."/>
            <person name="Catcheside P."/>
            <person name="Chovatia M."/>
            <person name="Cooper J."/>
            <person name="Damon W."/>
            <person name="Desjardin D."/>
            <person name="Finy P."/>
            <person name="Geml J."/>
            <person name="Haridas S."/>
            <person name="Hughes K."/>
            <person name="Justo A."/>
            <person name="Karasinski D."/>
            <person name="Kautmanova I."/>
            <person name="Kiss B."/>
            <person name="Kocsube S."/>
            <person name="Kotiranta H."/>
            <person name="LaButti K.M."/>
            <person name="Lechner B.E."/>
            <person name="Liimatainen K."/>
            <person name="Lipzen A."/>
            <person name="Lukacs Z."/>
            <person name="Mihaltcheva S."/>
            <person name="Morgado L.N."/>
            <person name="Niskanen T."/>
            <person name="Noordeloos M.E."/>
            <person name="Ohm R.A."/>
            <person name="Ortiz-Santana B."/>
            <person name="Ovrebo C."/>
            <person name="Racz N."/>
            <person name="Riley R."/>
            <person name="Savchenko A."/>
            <person name="Shiryaev A."/>
            <person name="Soop K."/>
            <person name="Spirin V."/>
            <person name="Szebenyi C."/>
            <person name="Tomsovsky M."/>
            <person name="Tulloss R.E."/>
            <person name="Uehling J."/>
            <person name="Grigoriev I.V."/>
            <person name="Vagvolgyi C."/>
            <person name="Papp T."/>
            <person name="Martin F.M."/>
            <person name="Miettinen O."/>
            <person name="Hibbett D.S."/>
            <person name="Nagy L.G."/>
        </authorList>
    </citation>
    <scope>NUCLEOTIDE SEQUENCE [LARGE SCALE GENOMIC DNA]</scope>
    <source>
        <strain evidence="3 4">CBS 121175</strain>
    </source>
</reference>
<evidence type="ECO:0000313" key="3">
    <source>
        <dbReference type="EMBL" id="TFK19749.1"/>
    </source>
</evidence>
<protein>
    <recommendedName>
        <fullName evidence="5">Membrane anchor Opy2 N-terminal domain-containing protein</fullName>
    </recommendedName>
</protein>
<keyword evidence="4" id="KW-1185">Reference proteome</keyword>
<dbReference type="EMBL" id="ML210327">
    <property type="protein sequence ID" value="TFK19749.1"/>
    <property type="molecule type" value="Genomic_DNA"/>
</dbReference>
<evidence type="ECO:0000256" key="2">
    <source>
        <dbReference type="SAM" id="SignalP"/>
    </source>
</evidence>
<feature type="chain" id="PRO_5022777257" description="Membrane anchor Opy2 N-terminal domain-containing protein" evidence="2">
    <location>
        <begin position="18"/>
        <end position="248"/>
    </location>
</feature>
<keyword evidence="2" id="KW-0732">Signal</keyword>
<gene>
    <name evidence="3" type="ORF">FA15DRAFT_674182</name>
</gene>
<sequence>MYTILLALLSAATLSVAIPKPNASISTSPSTTTIWPYYPPAQVTLRSCPATPLVPSPSTIITNYLAAATDPSVPILTGSPTLTQPPTIDPTPAPPNEDESTWHSVCPHTCDAPAASVSYEATVLKPGPDGPRTVCSQCYCICPIFDCWCRPPLIYASKIYGGCMGCTCLTPTGELPTKPTVSELPPTVITSVAGTPSPPTPSPTFKPVANGAVQVDYKEVTEIIVSRFVEPHAYLNDNIVGPTGVPAS</sequence>
<evidence type="ECO:0008006" key="5">
    <source>
        <dbReference type="Google" id="ProtNLM"/>
    </source>
</evidence>
<accession>A0A5C3KHS2</accession>